<comment type="caution">
    <text evidence="3">The sequence shown here is derived from an EMBL/GenBank/DDBJ whole genome shotgun (WGS) entry which is preliminary data.</text>
</comment>
<dbReference type="PANTHER" id="PTHR38340">
    <property type="entry name" value="S-LAYER PROTEIN"/>
    <property type="match status" value="1"/>
</dbReference>
<dbReference type="PRINTS" id="PR00313">
    <property type="entry name" value="CABNDNGRPT"/>
</dbReference>
<keyword evidence="2" id="KW-0964">Secreted</keyword>
<dbReference type="Pfam" id="PF00353">
    <property type="entry name" value="HemolysinCabind"/>
    <property type="match status" value="5"/>
</dbReference>
<proteinExistence type="predicted"/>
<dbReference type="EMBL" id="JAAAXJ010000001">
    <property type="protein sequence ID" value="NBJ22849.1"/>
    <property type="molecule type" value="Genomic_DNA"/>
</dbReference>
<evidence type="ECO:0000313" key="3">
    <source>
        <dbReference type="EMBL" id="NBJ22849.1"/>
    </source>
</evidence>
<dbReference type="RefSeq" id="WP_161721462.1">
    <property type="nucleotide sequence ID" value="NZ_JAAAXI010000002.1"/>
</dbReference>
<dbReference type="Proteomes" id="UP000818323">
    <property type="component" value="Unassembled WGS sequence"/>
</dbReference>
<evidence type="ECO:0008006" key="5">
    <source>
        <dbReference type="Google" id="ProtNLM"/>
    </source>
</evidence>
<dbReference type="InterPro" id="IPR018511">
    <property type="entry name" value="Hemolysin-typ_Ca-bd_CS"/>
</dbReference>
<dbReference type="PANTHER" id="PTHR38340:SF1">
    <property type="entry name" value="S-LAYER PROTEIN"/>
    <property type="match status" value="1"/>
</dbReference>
<gene>
    <name evidence="3" type="ORF">GR303_00565</name>
</gene>
<organism evidence="3 4">
    <name type="scientific">Microvirga arsenatis</name>
    <dbReference type="NCBI Taxonomy" id="2692265"/>
    <lineage>
        <taxon>Bacteria</taxon>
        <taxon>Pseudomonadati</taxon>
        <taxon>Pseudomonadota</taxon>
        <taxon>Alphaproteobacteria</taxon>
        <taxon>Hyphomicrobiales</taxon>
        <taxon>Methylobacteriaceae</taxon>
        <taxon>Microvirga</taxon>
    </lineage>
</organism>
<dbReference type="InterPro" id="IPR050557">
    <property type="entry name" value="RTX_toxin/Mannuronan_C5-epim"/>
</dbReference>
<name>A0ABW9YWF3_9HYPH</name>
<accession>A0ABW9YWF3</accession>
<dbReference type="PROSITE" id="PS00330">
    <property type="entry name" value="HEMOLYSIN_CALCIUM"/>
    <property type="match status" value="2"/>
</dbReference>
<comment type="subcellular location">
    <subcellularLocation>
        <location evidence="1">Secreted</location>
    </subcellularLocation>
</comment>
<dbReference type="SUPFAM" id="SSF51120">
    <property type="entry name" value="beta-Roll"/>
    <property type="match status" value="2"/>
</dbReference>
<dbReference type="Gene3D" id="2.150.10.10">
    <property type="entry name" value="Serralysin-like metalloprotease, C-terminal"/>
    <property type="match status" value="3"/>
</dbReference>
<dbReference type="InterPro" id="IPR011049">
    <property type="entry name" value="Serralysin-like_metalloprot_C"/>
</dbReference>
<keyword evidence="4" id="KW-1185">Reference proteome</keyword>
<sequence>MEEELRYIFYGGVEGSFQRTDLADLSLLAAPFGAAAFGYTEGQLVTGYISFTGAALDLVKAGLPPDPLTVTEIPIGTAGLDVFFQQPLVGDYTEADLAGIDDPIRNSVDIRLTGSPTDPIESLAMRFRDDGLGVGGFIGQFGGTFSSNGGAQAAVDGIWLPESIVPDFKSGTSGNNSLRGDAEYNFLAGLSGNDTLSIRNGIGWAWGGNGNDTIKGSEEGSANLFGGDHLYGGAGSDKIYGARGGDVIEGGGNADDLRGEEGDDVVGGGVGNDTVRGGSGNDFLGGQSGSDLIYGNSGDDNIDGDSGSDTIDGGSGNDWIRGRAGDDHLRGGPGSDTFVFDMPNEGDDTIYGFQSGIDKINIASAGLTFDLLIGTAVVADGDVTLTYGANTITFVDTALSSLLSTDFNIV</sequence>
<dbReference type="InterPro" id="IPR001343">
    <property type="entry name" value="Hemolysn_Ca-bd"/>
</dbReference>
<evidence type="ECO:0000313" key="4">
    <source>
        <dbReference type="Proteomes" id="UP000818323"/>
    </source>
</evidence>
<reference evidence="3 4" key="1">
    <citation type="submission" date="2020-01" db="EMBL/GenBank/DDBJ databases">
        <title>Microvirga sp. nov., an arsenate reduction bacterium isolated from Tibet hotspring sediments.</title>
        <authorList>
            <person name="Yuan C.-G."/>
        </authorList>
    </citation>
    <scope>NUCLEOTIDE SEQUENCE [LARGE SCALE GENOMIC DNA]</scope>
    <source>
        <strain evidence="3 4">SYSU G3D203</strain>
    </source>
</reference>
<evidence type="ECO:0000256" key="1">
    <source>
        <dbReference type="ARBA" id="ARBA00004613"/>
    </source>
</evidence>
<protein>
    <recommendedName>
        <fullName evidence="5">Calcium-binding protein</fullName>
    </recommendedName>
</protein>
<evidence type="ECO:0000256" key="2">
    <source>
        <dbReference type="ARBA" id="ARBA00022525"/>
    </source>
</evidence>